<comment type="caution">
    <text evidence="2">The sequence shown here is derived from an EMBL/GenBank/DDBJ whole genome shotgun (WGS) entry which is preliminary data.</text>
</comment>
<evidence type="ECO:0000313" key="2">
    <source>
        <dbReference type="EMBL" id="GLC50280.1"/>
    </source>
</evidence>
<dbReference type="Gene3D" id="3.10.450.50">
    <property type="match status" value="1"/>
</dbReference>
<dbReference type="PANTHER" id="PTHR41252">
    <property type="entry name" value="BLR2505 PROTEIN"/>
    <property type="match status" value="1"/>
</dbReference>
<feature type="region of interest" description="Disordered" evidence="1">
    <location>
        <begin position="1203"/>
        <end position="1236"/>
    </location>
</feature>
<organism evidence="2 3">
    <name type="scientific">Pleodorina starrii</name>
    <dbReference type="NCBI Taxonomy" id="330485"/>
    <lineage>
        <taxon>Eukaryota</taxon>
        <taxon>Viridiplantae</taxon>
        <taxon>Chlorophyta</taxon>
        <taxon>core chlorophytes</taxon>
        <taxon>Chlorophyceae</taxon>
        <taxon>CS clade</taxon>
        <taxon>Chlamydomonadales</taxon>
        <taxon>Volvocaceae</taxon>
        <taxon>Pleodorina</taxon>
    </lineage>
</organism>
<evidence type="ECO:0000256" key="1">
    <source>
        <dbReference type="SAM" id="MobiDB-lite"/>
    </source>
</evidence>
<feature type="region of interest" description="Disordered" evidence="1">
    <location>
        <begin position="484"/>
        <end position="510"/>
    </location>
</feature>
<accession>A0A9W6EZG9</accession>
<sequence length="1554" mass="160298">MACNIAAASNRSTRPFVGRQQLARPRWCFVAASLRHGDNLKSCFAASDNVVASCSRRQALLGFAVVGLSAANLGAVAPAPALAKGSEQKKPTIVNEPAALKAQLESQYQQWSSGQFDAWLASQPETIKWQSSYNGVPMKLKGKAGARQYFAMLNADLDIQSYKPLAIFVDNDGDEATVVVEASGVSRRTQQPFKTVFLHAYTIGPMGQIIKFKETTDTTLMAQLVPPPPPAAEGTAGAGEEVGAAAAPAASQAAAGAAPVRAAHAHRPSTDILETGAGAGPAAAVAAAAGGASVFSYLGLGSRNSDTVDDGAAAAAEGGASSGAAAAAAAAGSAGEALLCQLRRAKDLLGSSLEQFLLDGVAEGLPGWPTSQMAGVLMVLALLQRRPDDAWLNEYWSVSGARLPECTTADLAMLSYGLSELRLQPPHAWTTALLASTLLLAEAPLERPVSADAAAADAGADGATAEGPSLSTTLQLVLQKLMGSGSSSQRQPRASLWLGSGGGGGGSSYPVRSLPATLRRLLSNHGPGNGAASGLAEASGGVAARPAAGAATAPTAAWLPATDPTGASTASSPGGDASASSRVGGIDGGLAAAACQRPINSAYDMEDFLGGAGPERSSSIAELVLEPVQALWGGAAAAAAGVSAAWRRSRGGSELVTVVYNLTAVGAHVEDAWLARFLQAMRPRLAHLSGDDLHCLLVVAAEAASGSGGGSSGLVEAARSREWQAALFARMDGINWALQGRHLVGCLGCVSSLGLRPPPPWVRRQLRSLQPGLQFLPTPALVQLGGLLPLLPLHWEGAEGAPTTAAGAGSSDGSWLARWLAEYRAAVSERRATMEAADLLAVIAGVAAVTSFAAADADASALPTPFSSTGPAHSHSSAASAPAAASRDVASLLLPLAGEVPYSEWRQTMLDAAEARLSEANLAGLCEAWQVLADATSGAQLLQQQQLIRAGGDSGVETSGGAPANVPAVMGESVRQLEGLRELLASRLAVHQAQLSTTDVAPVLSSLAAAGLPLPPATLDALLTSAQPLLPGLTSSELVTVALSLVRLSYKPNLAWQAAFCAASRRRLGLMTPAQRCSLLVASASLGLHLPDPWVRDFFAVSERGLAEQLDGQQLANLLWAVSCVASEPAVSWLEQWEAASLPRLRELGPNMLAVVLKAMSTLHYRPSLAWQSVFFAALQSRLFAAGAAQLTWPTSTSTSTFLGSDSDSDAGCSTSPNSTSTMASSTSSSSSSTSSPAAASVLSAYDLESRSGSGSGSFSLGSSGSVSGSAASGFSGSGSSGMLSATVTAEALNSLVYSLASLDLSPPSAWLDELADAIRCKLSLLSTLDLSVVLAYLVARSHRPNDEWWESFLEALESRFDCLSAGEMSSLLVMLNALRVSPSAQWLDAFCAATEARLVFFGPSHLLQVLSCLHLFRHRPGQGWMAAYTGAVEGQLPRFTPTELARAMMLLDNLNQRPSAAFMLRFYDFSRAGLTQLDTQELVNVAWAVVSCSSLQPDIRWTEALVEAARPRLASLQQPQLRVLVAALGHMQRGAPCAAASDFLAFAREFLLV</sequence>
<dbReference type="InterPro" id="IPR032710">
    <property type="entry name" value="NTF2-like_dom_sf"/>
</dbReference>
<feature type="region of interest" description="Disordered" evidence="1">
    <location>
        <begin position="558"/>
        <end position="581"/>
    </location>
</feature>
<dbReference type="SUPFAM" id="SSF54427">
    <property type="entry name" value="NTF2-like"/>
    <property type="match status" value="1"/>
</dbReference>
<gene>
    <name evidence="2" type="primary">PLEST000233</name>
    <name evidence="2" type="ORF">PLESTB_000362100</name>
</gene>
<dbReference type="EMBL" id="BRXU01000003">
    <property type="protein sequence ID" value="GLC50280.1"/>
    <property type="molecule type" value="Genomic_DNA"/>
</dbReference>
<protein>
    <submittedName>
        <fullName evidence="2">Uncharacterized protein</fullName>
    </submittedName>
</protein>
<proteinExistence type="predicted"/>
<evidence type="ECO:0000313" key="3">
    <source>
        <dbReference type="Proteomes" id="UP001165080"/>
    </source>
</evidence>
<keyword evidence="3" id="KW-1185">Reference proteome</keyword>
<dbReference type="Proteomes" id="UP001165080">
    <property type="component" value="Unassembled WGS sequence"/>
</dbReference>
<dbReference type="PANTHER" id="PTHR41252:SF1">
    <property type="entry name" value="BLR2505 PROTEIN"/>
    <property type="match status" value="1"/>
</dbReference>
<reference evidence="2 3" key="1">
    <citation type="journal article" date="2023" name="Commun. Biol.">
        <title>Reorganization of the ancestral sex-determining regions during the evolution of trioecy in Pleodorina starrii.</title>
        <authorList>
            <person name="Takahashi K."/>
            <person name="Suzuki S."/>
            <person name="Kawai-Toyooka H."/>
            <person name="Yamamoto K."/>
            <person name="Hamaji T."/>
            <person name="Ootsuki R."/>
            <person name="Yamaguchi H."/>
            <person name="Kawachi M."/>
            <person name="Higashiyama T."/>
            <person name="Nozaki H."/>
        </authorList>
    </citation>
    <scope>NUCLEOTIDE SEQUENCE [LARGE SCALE GENOMIC DNA]</scope>
    <source>
        <strain evidence="2 3">NIES-4479</strain>
    </source>
</reference>
<feature type="compositionally biased region" description="Low complexity" evidence="1">
    <location>
        <begin position="1214"/>
        <end position="1236"/>
    </location>
</feature>
<name>A0A9W6EZG9_9CHLO</name>